<dbReference type="AlphaFoldDB" id="A0A2G5TWS3"/>
<evidence type="ECO:0000313" key="2">
    <source>
        <dbReference type="EMBL" id="PIC31722.1"/>
    </source>
</evidence>
<dbReference type="InterPro" id="IPR012885">
    <property type="entry name" value="F-box_Sdz-33"/>
</dbReference>
<organism evidence="2 3">
    <name type="scientific">Caenorhabditis nigoni</name>
    <dbReference type="NCBI Taxonomy" id="1611254"/>
    <lineage>
        <taxon>Eukaryota</taxon>
        <taxon>Metazoa</taxon>
        <taxon>Ecdysozoa</taxon>
        <taxon>Nematoda</taxon>
        <taxon>Chromadorea</taxon>
        <taxon>Rhabditida</taxon>
        <taxon>Rhabditina</taxon>
        <taxon>Rhabditomorpha</taxon>
        <taxon>Rhabditoidea</taxon>
        <taxon>Rhabditidae</taxon>
        <taxon>Peloderinae</taxon>
        <taxon>Caenorhabditis</taxon>
    </lineage>
</organism>
<evidence type="ECO:0000313" key="3">
    <source>
        <dbReference type="Proteomes" id="UP000230233"/>
    </source>
</evidence>
<accession>A0A2G5TWS3</accession>
<dbReference type="Pfam" id="PF07735">
    <property type="entry name" value="FBA_2"/>
    <property type="match status" value="1"/>
</dbReference>
<dbReference type="PROSITE" id="PS50181">
    <property type="entry name" value="FBOX"/>
    <property type="match status" value="1"/>
</dbReference>
<feature type="domain" description="F-box" evidence="1">
    <location>
        <begin position="30"/>
        <end position="79"/>
    </location>
</feature>
<name>A0A2G5TWS3_9PELO</name>
<dbReference type="PANTHER" id="PTHR21503">
    <property type="entry name" value="F-BOX-CONTAINING HYPOTHETICAL PROTEIN C.ELEGANS"/>
    <property type="match status" value="1"/>
</dbReference>
<reference evidence="3" key="1">
    <citation type="submission" date="2017-10" db="EMBL/GenBank/DDBJ databases">
        <title>Rapid genome shrinkage in a self-fertile nematode reveals novel sperm competition proteins.</title>
        <authorList>
            <person name="Yin D."/>
            <person name="Schwarz E.M."/>
            <person name="Thomas C.G."/>
            <person name="Felde R.L."/>
            <person name="Korf I.F."/>
            <person name="Cutter A.D."/>
            <person name="Schartner C.M."/>
            <person name="Ralston E.J."/>
            <person name="Meyer B.J."/>
            <person name="Haag E.S."/>
        </authorList>
    </citation>
    <scope>NUCLEOTIDE SEQUENCE [LARGE SCALE GENOMIC DNA]</scope>
    <source>
        <strain evidence="3">JU1422</strain>
    </source>
</reference>
<evidence type="ECO:0000259" key="1">
    <source>
        <dbReference type="PROSITE" id="PS50181"/>
    </source>
</evidence>
<keyword evidence="3" id="KW-1185">Reference proteome</keyword>
<dbReference type="PANTHER" id="PTHR21503:SF8">
    <property type="entry name" value="F-BOX ASSOCIATED DOMAIN-CONTAINING PROTEIN-RELATED"/>
    <property type="match status" value="1"/>
</dbReference>
<dbReference type="Proteomes" id="UP000230233">
    <property type="component" value="Chromosome IV"/>
</dbReference>
<protein>
    <recommendedName>
        <fullName evidence="1">F-box domain-containing protein</fullName>
    </recommendedName>
</protein>
<sequence>MKAYLDELASLEPFEQFQNPEKLPKKPKHRFPLLKLPRLVLLNCIENLDVLEIILFSLLSKRAKSVSKHIARSDLDIRLRMTYLNQIGLRFPSVPNREWIVDYNRKKNFIPEFAFDVFGSKVNHYLVLKDSGNVIEDIKQMVEHICEVFRSPICGIDIVEESLIEWIMNFQPTIRYACIRNEVVTSVENLDCIMKSLKVTEHFVLESIGTDKEIRSIEPIPYRSISIFSSYWLTLPAILNGTNYIIRLYDSKLTPKDINTILKEWHKGSKLCNLEYLQIQAYTLPDINSYVEVLEDLNLTGSDGNDGRPMTVKIHDEWTYTLPEVESVHNLIREDGMIGSVFPSVTMNEENGEIIDVFFNFQVWSKQA</sequence>
<proteinExistence type="predicted"/>
<comment type="caution">
    <text evidence="2">The sequence shown here is derived from an EMBL/GenBank/DDBJ whole genome shotgun (WGS) entry which is preliminary data.</text>
</comment>
<gene>
    <name evidence="2" type="primary">Cnig_chr_IV.g12325</name>
    <name evidence="2" type="ORF">B9Z55_012325</name>
</gene>
<dbReference type="EMBL" id="PDUG01000004">
    <property type="protein sequence ID" value="PIC31722.1"/>
    <property type="molecule type" value="Genomic_DNA"/>
</dbReference>
<dbReference type="Pfam" id="PF00646">
    <property type="entry name" value="F-box"/>
    <property type="match status" value="1"/>
</dbReference>
<dbReference type="InterPro" id="IPR001810">
    <property type="entry name" value="F-box_dom"/>
</dbReference>